<evidence type="ECO:0000256" key="3">
    <source>
        <dbReference type="ARBA" id="ARBA00023082"/>
    </source>
</evidence>
<dbReference type="InterPro" id="IPR013324">
    <property type="entry name" value="RNA_pol_sigma_r3/r4-like"/>
</dbReference>
<dbReference type="Proteomes" id="UP001314796">
    <property type="component" value="Unassembled WGS sequence"/>
</dbReference>
<dbReference type="Pfam" id="PF04542">
    <property type="entry name" value="Sigma70_r2"/>
    <property type="match status" value="1"/>
</dbReference>
<keyword evidence="2" id="KW-0805">Transcription regulation</keyword>
<dbReference type="NCBIfam" id="TIGR02937">
    <property type="entry name" value="sigma70-ECF"/>
    <property type="match status" value="1"/>
</dbReference>
<sequence>MMSDWEIIQLIVQGNSELFRELVGRYKKAVYSLCYRMLKNHEEAEDLSQEAFIKTYNYLGKYDPSYKFSTWILKIATNTTIDYLRKKKVETLPLEEEIATKQEGASAEAVYFHHHNKDLIQEAINQLPADYRTLIVLYHQYGLSYKEIADSVNLPMTKVKNRLHRGRSLLKEKLINIKEEGAQWTAKQVQL</sequence>
<dbReference type="PANTHER" id="PTHR43133:SF60">
    <property type="entry name" value="RNA POLYMERASE SIGMA FACTOR SIGV"/>
    <property type="match status" value="1"/>
</dbReference>
<dbReference type="CDD" id="cd06171">
    <property type="entry name" value="Sigma70_r4"/>
    <property type="match status" value="1"/>
</dbReference>
<keyword evidence="4" id="KW-0804">Transcription</keyword>
<reference evidence="7 8" key="1">
    <citation type="submission" date="2021-01" db="EMBL/GenBank/DDBJ databases">
        <title>Genomic Encyclopedia of Type Strains, Phase IV (KMG-IV): sequencing the most valuable type-strain genomes for metagenomic binning, comparative biology and taxonomic classification.</title>
        <authorList>
            <person name="Goeker M."/>
        </authorList>
    </citation>
    <scope>NUCLEOTIDE SEQUENCE [LARGE SCALE GENOMIC DNA]</scope>
    <source>
        <strain evidence="7 8">DSM 25890</strain>
    </source>
</reference>
<feature type="domain" description="RNA polymerase sigma factor 70 region 4 type 2" evidence="6">
    <location>
        <begin position="118"/>
        <end position="169"/>
    </location>
</feature>
<keyword evidence="8" id="KW-1185">Reference proteome</keyword>
<dbReference type="SUPFAM" id="SSF88946">
    <property type="entry name" value="Sigma2 domain of RNA polymerase sigma factors"/>
    <property type="match status" value="1"/>
</dbReference>
<protein>
    <submittedName>
        <fullName evidence="7">RNA polymerase sigma-70 factor (ECF subfamily)</fullName>
    </submittedName>
</protein>
<feature type="domain" description="RNA polymerase sigma-70 region 2" evidence="5">
    <location>
        <begin position="22"/>
        <end position="88"/>
    </location>
</feature>
<evidence type="ECO:0000313" key="8">
    <source>
        <dbReference type="Proteomes" id="UP001314796"/>
    </source>
</evidence>
<dbReference type="InterPro" id="IPR013249">
    <property type="entry name" value="RNA_pol_sigma70_r4_t2"/>
</dbReference>
<gene>
    <name evidence="7" type="ORF">JOC73_001993</name>
</gene>
<accession>A0ABS2NR35</accession>
<evidence type="ECO:0000256" key="1">
    <source>
        <dbReference type="ARBA" id="ARBA00010641"/>
    </source>
</evidence>
<dbReference type="InterPro" id="IPR014284">
    <property type="entry name" value="RNA_pol_sigma-70_dom"/>
</dbReference>
<dbReference type="PANTHER" id="PTHR43133">
    <property type="entry name" value="RNA POLYMERASE ECF-TYPE SIGMA FACTO"/>
    <property type="match status" value="1"/>
</dbReference>
<dbReference type="InterPro" id="IPR007627">
    <property type="entry name" value="RNA_pol_sigma70_r2"/>
</dbReference>
<dbReference type="Pfam" id="PF08281">
    <property type="entry name" value="Sigma70_r4_2"/>
    <property type="match status" value="1"/>
</dbReference>
<organism evidence="7 8">
    <name type="scientific">Alkaliphilus hydrothermalis</name>
    <dbReference type="NCBI Taxonomy" id="1482730"/>
    <lineage>
        <taxon>Bacteria</taxon>
        <taxon>Bacillati</taxon>
        <taxon>Bacillota</taxon>
        <taxon>Clostridia</taxon>
        <taxon>Peptostreptococcales</taxon>
        <taxon>Natronincolaceae</taxon>
        <taxon>Alkaliphilus</taxon>
    </lineage>
</organism>
<dbReference type="SUPFAM" id="SSF88659">
    <property type="entry name" value="Sigma3 and sigma4 domains of RNA polymerase sigma factors"/>
    <property type="match status" value="1"/>
</dbReference>
<dbReference type="InterPro" id="IPR013325">
    <property type="entry name" value="RNA_pol_sigma_r2"/>
</dbReference>
<dbReference type="Gene3D" id="1.10.1740.10">
    <property type="match status" value="1"/>
</dbReference>
<evidence type="ECO:0000259" key="6">
    <source>
        <dbReference type="Pfam" id="PF08281"/>
    </source>
</evidence>
<comment type="caution">
    <text evidence="7">The sequence shown here is derived from an EMBL/GenBank/DDBJ whole genome shotgun (WGS) entry which is preliminary data.</text>
</comment>
<proteinExistence type="inferred from homology"/>
<evidence type="ECO:0000259" key="5">
    <source>
        <dbReference type="Pfam" id="PF04542"/>
    </source>
</evidence>
<dbReference type="InterPro" id="IPR039425">
    <property type="entry name" value="RNA_pol_sigma-70-like"/>
</dbReference>
<evidence type="ECO:0000256" key="4">
    <source>
        <dbReference type="ARBA" id="ARBA00023163"/>
    </source>
</evidence>
<evidence type="ECO:0000256" key="2">
    <source>
        <dbReference type="ARBA" id="ARBA00023015"/>
    </source>
</evidence>
<evidence type="ECO:0000313" key="7">
    <source>
        <dbReference type="EMBL" id="MBM7615423.1"/>
    </source>
</evidence>
<keyword evidence="3" id="KW-0731">Sigma factor</keyword>
<dbReference type="EMBL" id="JAFBEE010000012">
    <property type="protein sequence ID" value="MBM7615423.1"/>
    <property type="molecule type" value="Genomic_DNA"/>
</dbReference>
<name>A0ABS2NR35_9FIRM</name>
<dbReference type="RefSeq" id="WP_204402620.1">
    <property type="nucleotide sequence ID" value="NZ_JAFBEE010000012.1"/>
</dbReference>
<dbReference type="Gene3D" id="1.10.10.10">
    <property type="entry name" value="Winged helix-like DNA-binding domain superfamily/Winged helix DNA-binding domain"/>
    <property type="match status" value="1"/>
</dbReference>
<dbReference type="InterPro" id="IPR036388">
    <property type="entry name" value="WH-like_DNA-bd_sf"/>
</dbReference>
<comment type="similarity">
    <text evidence="1">Belongs to the sigma-70 factor family. ECF subfamily.</text>
</comment>